<accession>A0A0D5YWY5</accession>
<evidence type="ECO:0000313" key="3">
    <source>
        <dbReference type="EMBL" id="AKA36399.1"/>
    </source>
</evidence>
<dbReference type="Proteomes" id="UP000032726">
    <property type="component" value="Chromosome"/>
</dbReference>
<dbReference type="STRING" id="516051.VC82_2853"/>
<reference evidence="3 4" key="1">
    <citation type="submission" date="2015-03" db="EMBL/GenBank/DDBJ databases">
        <title>Complete genome sequence of Muricauda lutaonensis CC-HSB-11T, isolated from a coastal hot spring.</title>
        <authorList>
            <person name="Kim K.M."/>
        </authorList>
    </citation>
    <scope>NUCLEOTIDE SEQUENCE [LARGE SCALE GENOMIC DNA]</scope>
    <source>
        <strain evidence="3 4">CC-HSB-11</strain>
    </source>
</reference>
<proteinExistence type="predicted"/>
<dbReference type="OrthoDB" id="673128at2"/>
<dbReference type="InterPro" id="IPR052048">
    <property type="entry name" value="ST_Response_Regulator"/>
</dbReference>
<dbReference type="GO" id="GO:0000160">
    <property type="term" value="P:phosphorelay signal transduction system"/>
    <property type="evidence" value="ECO:0007669"/>
    <property type="project" value="InterPro"/>
</dbReference>
<protein>
    <submittedName>
        <fullName evidence="3">Response regulator receiver</fullName>
    </submittedName>
</protein>
<evidence type="ECO:0000259" key="2">
    <source>
        <dbReference type="PROSITE" id="PS50110"/>
    </source>
</evidence>
<feature type="domain" description="Response regulatory" evidence="2">
    <location>
        <begin position="8"/>
        <end position="136"/>
    </location>
</feature>
<evidence type="ECO:0000256" key="1">
    <source>
        <dbReference type="PROSITE-ProRule" id="PRU00169"/>
    </source>
</evidence>
<dbReference type="InterPro" id="IPR011006">
    <property type="entry name" value="CheY-like_superfamily"/>
</dbReference>
<dbReference type="PANTHER" id="PTHR43228:SF1">
    <property type="entry name" value="TWO-COMPONENT RESPONSE REGULATOR ARR22"/>
    <property type="match status" value="1"/>
</dbReference>
<keyword evidence="1" id="KW-0597">Phosphoprotein</keyword>
<dbReference type="Gene3D" id="3.40.50.2300">
    <property type="match status" value="1"/>
</dbReference>
<organism evidence="3 4">
    <name type="scientific">Flagellimonas lutaonensis</name>
    <dbReference type="NCBI Taxonomy" id="516051"/>
    <lineage>
        <taxon>Bacteria</taxon>
        <taxon>Pseudomonadati</taxon>
        <taxon>Bacteroidota</taxon>
        <taxon>Flavobacteriia</taxon>
        <taxon>Flavobacteriales</taxon>
        <taxon>Flavobacteriaceae</taxon>
        <taxon>Flagellimonas</taxon>
    </lineage>
</organism>
<dbReference type="EMBL" id="CP011071">
    <property type="protein sequence ID" value="AKA36399.1"/>
    <property type="molecule type" value="Genomic_DNA"/>
</dbReference>
<keyword evidence="4" id="KW-1185">Reference proteome</keyword>
<evidence type="ECO:0000313" key="4">
    <source>
        <dbReference type="Proteomes" id="UP000032726"/>
    </source>
</evidence>
<dbReference type="SMART" id="SM00448">
    <property type="entry name" value="REC"/>
    <property type="match status" value="1"/>
</dbReference>
<feature type="modified residue" description="4-aspartylphosphate" evidence="1">
    <location>
        <position position="65"/>
    </location>
</feature>
<dbReference type="RefSeq" id="WP_045802932.1">
    <property type="nucleotide sequence ID" value="NZ_CP011071.1"/>
</dbReference>
<dbReference type="KEGG" id="mlt:VC82_2853"/>
<dbReference type="PROSITE" id="PS50110">
    <property type="entry name" value="RESPONSE_REGULATORY"/>
    <property type="match status" value="1"/>
</dbReference>
<dbReference type="AlphaFoldDB" id="A0A0D5YWY5"/>
<name>A0A0D5YWY5_9FLAO</name>
<dbReference type="InterPro" id="IPR001789">
    <property type="entry name" value="Sig_transdc_resp-reg_receiver"/>
</dbReference>
<dbReference type="SUPFAM" id="SSF52172">
    <property type="entry name" value="CheY-like"/>
    <property type="match status" value="1"/>
</dbReference>
<dbReference type="HOGENOM" id="CLU_000445_69_17_10"/>
<gene>
    <name evidence="3" type="ORF">VC82_2853</name>
</gene>
<sequence>MIQTELNSVLMVDDDETTIFLNKLFLQSLTPELEVNTAENGEEALDFLRVHLEDPMFGNCLLVLDIEMPVMDGWQFLEVYEKEFTDEQKSRVNLMVLSIHSSEEIARKASEFTSVREVLAKPLSDEQFQRVINKYYPGFLEETKA</sequence>
<dbReference type="PANTHER" id="PTHR43228">
    <property type="entry name" value="TWO-COMPONENT RESPONSE REGULATOR"/>
    <property type="match status" value="1"/>
</dbReference>
<dbReference type="Pfam" id="PF00072">
    <property type="entry name" value="Response_reg"/>
    <property type="match status" value="1"/>
</dbReference>